<dbReference type="AlphaFoldDB" id="A0A375HA39"/>
<sequence>MGCEVPHRMQFMPVMYKLSDVPLIVIA</sequence>
<reference evidence="1" key="1">
    <citation type="submission" date="2018-01" db="EMBL/GenBank/DDBJ databases">
        <authorList>
            <person name="Gaut B.S."/>
            <person name="Morton B.R."/>
            <person name="Clegg M.T."/>
            <person name="Duvall M.R."/>
        </authorList>
    </citation>
    <scope>NUCLEOTIDE SEQUENCE</scope>
    <source>
        <strain evidence="1">Cupriavidus taiwanensis STM 8555</strain>
    </source>
</reference>
<proteinExistence type="predicted"/>
<accession>A0A375HA39</accession>
<protein>
    <submittedName>
        <fullName evidence="1">Uncharacterized protein</fullName>
    </submittedName>
</protein>
<name>A0A375HA39_9BURK</name>
<evidence type="ECO:0000313" key="1">
    <source>
        <dbReference type="EMBL" id="SPD48894.1"/>
    </source>
</evidence>
<gene>
    <name evidence="1" type="ORF">CBM2612_P0239</name>
</gene>
<keyword evidence="1" id="KW-0614">Plasmid</keyword>
<geneLocation type="plasmid" evidence="1">
    <name>I</name>
</geneLocation>
<organism evidence="1">
    <name type="scientific">Cupriavidus taiwanensis</name>
    <dbReference type="NCBI Taxonomy" id="164546"/>
    <lineage>
        <taxon>Bacteria</taxon>
        <taxon>Pseudomonadati</taxon>
        <taxon>Pseudomonadota</taxon>
        <taxon>Betaproteobacteria</taxon>
        <taxon>Burkholderiales</taxon>
        <taxon>Burkholderiaceae</taxon>
        <taxon>Cupriavidus</taxon>
    </lineage>
</organism>
<dbReference type="EMBL" id="LT984809">
    <property type="protein sequence ID" value="SPD48894.1"/>
    <property type="molecule type" value="Genomic_DNA"/>
</dbReference>